<feature type="compositionally biased region" description="Polar residues" evidence="1">
    <location>
        <begin position="382"/>
        <end position="393"/>
    </location>
</feature>
<accession>A0ABN9QW53</accession>
<feature type="compositionally biased region" description="Low complexity" evidence="1">
    <location>
        <begin position="335"/>
        <end position="346"/>
    </location>
</feature>
<feature type="compositionally biased region" description="Low complexity" evidence="1">
    <location>
        <begin position="206"/>
        <end position="225"/>
    </location>
</feature>
<evidence type="ECO:0008006" key="4">
    <source>
        <dbReference type="Google" id="ProtNLM"/>
    </source>
</evidence>
<dbReference type="EMBL" id="CAUYUJ010004402">
    <property type="protein sequence ID" value="CAK0809404.1"/>
    <property type="molecule type" value="Genomic_DNA"/>
</dbReference>
<name>A0ABN9QW53_9DINO</name>
<sequence length="412" mass="44234">RCATEVTVLEDTDAGWAGRCEGLRLVHVGAGETCQSKCKETPLCGVWATNESTSNASMCWHGLAGLHCESTEVPPPARAQRLMHGSYRELINTMGMQVMNLENAFGVLGNATEETQKCRMVCLSSLLCQHWQYSTHDGCWVEVPTRQLTGYPLVTNPRVINLGSEEAKSVISKKTSSTRAPTGRCRWRAQSRASASNRRTRPPRCRPSSRWGSRSPRAAPGSRSGCTRPPRWPSRWVGLPSPARCSAAGGRRRGAPGRSRGARRAPTMHLRHRGWLRTRTECPPAQARPGHRASRPPRPSAAGRPGGLRGARRPPRATRRRAIPSFTAGSPSQGAGSRAPAAHAPAAAAPATAQAFPNEALYRGAARSASSVQHLQASVPTTAATPLYSQTSPPRAADGWLPPGSKYSGFGV</sequence>
<feature type="region of interest" description="Disordered" evidence="1">
    <location>
        <begin position="167"/>
        <end position="346"/>
    </location>
</feature>
<evidence type="ECO:0000313" key="3">
    <source>
        <dbReference type="Proteomes" id="UP001189429"/>
    </source>
</evidence>
<organism evidence="2 3">
    <name type="scientific">Prorocentrum cordatum</name>
    <dbReference type="NCBI Taxonomy" id="2364126"/>
    <lineage>
        <taxon>Eukaryota</taxon>
        <taxon>Sar</taxon>
        <taxon>Alveolata</taxon>
        <taxon>Dinophyceae</taxon>
        <taxon>Prorocentrales</taxon>
        <taxon>Prorocentraceae</taxon>
        <taxon>Prorocentrum</taxon>
    </lineage>
</organism>
<feature type="compositionally biased region" description="Basic residues" evidence="1">
    <location>
        <begin position="310"/>
        <end position="322"/>
    </location>
</feature>
<feature type="compositionally biased region" description="Basic residues" evidence="1">
    <location>
        <begin position="250"/>
        <end position="263"/>
    </location>
</feature>
<reference evidence="2" key="1">
    <citation type="submission" date="2023-10" db="EMBL/GenBank/DDBJ databases">
        <authorList>
            <person name="Chen Y."/>
            <person name="Shah S."/>
            <person name="Dougan E. K."/>
            <person name="Thang M."/>
            <person name="Chan C."/>
        </authorList>
    </citation>
    <scope>NUCLEOTIDE SEQUENCE [LARGE SCALE GENOMIC DNA]</scope>
</reference>
<evidence type="ECO:0000313" key="2">
    <source>
        <dbReference type="EMBL" id="CAK0809404.1"/>
    </source>
</evidence>
<evidence type="ECO:0000256" key="1">
    <source>
        <dbReference type="SAM" id="MobiDB-lite"/>
    </source>
</evidence>
<feature type="non-terminal residue" evidence="2">
    <location>
        <position position="1"/>
    </location>
</feature>
<gene>
    <name evidence="2" type="ORF">PCOR1329_LOCUS14668</name>
</gene>
<proteinExistence type="predicted"/>
<keyword evidence="3" id="KW-1185">Reference proteome</keyword>
<comment type="caution">
    <text evidence="2">The sequence shown here is derived from an EMBL/GenBank/DDBJ whole genome shotgun (WGS) entry which is preliminary data.</text>
</comment>
<feature type="region of interest" description="Disordered" evidence="1">
    <location>
        <begin position="382"/>
        <end position="412"/>
    </location>
</feature>
<protein>
    <recommendedName>
        <fullName evidence="4">Apple domain-containing protein</fullName>
    </recommendedName>
</protein>
<dbReference type="Proteomes" id="UP001189429">
    <property type="component" value="Unassembled WGS sequence"/>
</dbReference>
<feature type="compositionally biased region" description="Low complexity" evidence="1">
    <location>
        <begin position="188"/>
        <end position="197"/>
    </location>
</feature>